<dbReference type="FunFam" id="1.20.1250.20:FF:000017">
    <property type="entry name" value="Dipeptide and tripeptide permease A"/>
    <property type="match status" value="1"/>
</dbReference>
<comment type="caution">
    <text evidence="11">The sequence shown here is derived from an EMBL/GenBank/DDBJ whole genome shotgun (WGS) entry which is preliminary data.</text>
</comment>
<evidence type="ECO:0000256" key="5">
    <source>
        <dbReference type="ARBA" id="ARBA00022692"/>
    </source>
</evidence>
<evidence type="ECO:0000256" key="3">
    <source>
        <dbReference type="ARBA" id="ARBA00022448"/>
    </source>
</evidence>
<feature type="transmembrane region" description="Helical" evidence="9">
    <location>
        <begin position="427"/>
        <end position="448"/>
    </location>
</feature>
<feature type="transmembrane region" description="Helical" evidence="9">
    <location>
        <begin position="288"/>
        <end position="305"/>
    </location>
</feature>
<evidence type="ECO:0000313" key="11">
    <source>
        <dbReference type="EMBL" id="MBA8955322.1"/>
    </source>
</evidence>
<feature type="transmembrane region" description="Helical" evidence="9">
    <location>
        <begin position="34"/>
        <end position="52"/>
    </location>
</feature>
<dbReference type="Pfam" id="PF00854">
    <property type="entry name" value="PTR2"/>
    <property type="match status" value="1"/>
</dbReference>
<keyword evidence="12" id="KW-1185">Reference proteome</keyword>
<dbReference type="InterPro" id="IPR050171">
    <property type="entry name" value="MFS_Transporters"/>
</dbReference>
<evidence type="ECO:0000256" key="2">
    <source>
        <dbReference type="ARBA" id="ARBA00005982"/>
    </source>
</evidence>
<dbReference type="PANTHER" id="PTHR23517:SF15">
    <property type="entry name" value="PROTON-DEPENDENT OLIGOPEPTIDE FAMILY TRANSPORT PROTEIN"/>
    <property type="match status" value="1"/>
</dbReference>
<evidence type="ECO:0000256" key="4">
    <source>
        <dbReference type="ARBA" id="ARBA00022475"/>
    </source>
</evidence>
<reference evidence="11 12" key="1">
    <citation type="submission" date="2020-08" db="EMBL/GenBank/DDBJ databases">
        <title>Genomic Encyclopedia of Type Strains, Phase IV (KMG-IV): sequencing the most valuable type-strain genomes for metagenomic binning, comparative biology and taxonomic classification.</title>
        <authorList>
            <person name="Goeker M."/>
        </authorList>
    </citation>
    <scope>NUCLEOTIDE SEQUENCE [LARGE SCALE GENOMIC DNA]</scope>
    <source>
        <strain evidence="11 12">DSM 44197</strain>
    </source>
</reference>
<feature type="transmembrane region" description="Helical" evidence="9">
    <location>
        <begin position="64"/>
        <end position="85"/>
    </location>
</feature>
<evidence type="ECO:0000256" key="6">
    <source>
        <dbReference type="ARBA" id="ARBA00022989"/>
    </source>
</evidence>
<feature type="transmembrane region" description="Helical" evidence="9">
    <location>
        <begin position="157"/>
        <end position="176"/>
    </location>
</feature>
<proteinExistence type="inferred from homology"/>
<dbReference type="InterPro" id="IPR005279">
    <property type="entry name" value="Dipep/tripep_permease"/>
</dbReference>
<dbReference type="GO" id="GO:0071916">
    <property type="term" value="F:dipeptide transmembrane transporter activity"/>
    <property type="evidence" value="ECO:0007669"/>
    <property type="project" value="UniProtKB-ARBA"/>
</dbReference>
<feature type="transmembrane region" description="Helical" evidence="9">
    <location>
        <begin position="226"/>
        <end position="248"/>
    </location>
</feature>
<feature type="transmembrane region" description="Helical" evidence="9">
    <location>
        <begin position="94"/>
        <end position="111"/>
    </location>
</feature>
<feature type="transmembrane region" description="Helical" evidence="9">
    <location>
        <begin position="460"/>
        <end position="481"/>
    </location>
</feature>
<dbReference type="InterPro" id="IPR036259">
    <property type="entry name" value="MFS_trans_sf"/>
</dbReference>
<keyword evidence="6 9" id="KW-1133">Transmembrane helix</keyword>
<evidence type="ECO:0000256" key="7">
    <source>
        <dbReference type="ARBA" id="ARBA00023136"/>
    </source>
</evidence>
<keyword evidence="7 9" id="KW-0472">Membrane</keyword>
<dbReference type="InterPro" id="IPR018456">
    <property type="entry name" value="PTR2_symporter_CS"/>
</dbReference>
<feature type="transmembrane region" description="Helical" evidence="9">
    <location>
        <begin position="254"/>
        <end position="276"/>
    </location>
</feature>
<organism evidence="11 12">
    <name type="scientific">Actinomadura namibiensis</name>
    <dbReference type="NCBI Taxonomy" id="182080"/>
    <lineage>
        <taxon>Bacteria</taxon>
        <taxon>Bacillati</taxon>
        <taxon>Actinomycetota</taxon>
        <taxon>Actinomycetes</taxon>
        <taxon>Streptosporangiales</taxon>
        <taxon>Thermomonosporaceae</taxon>
        <taxon>Actinomadura</taxon>
    </lineage>
</organism>
<feature type="domain" description="Major facilitator superfamily (MFS) profile" evidence="10">
    <location>
        <begin position="24"/>
        <end position="485"/>
    </location>
</feature>
<dbReference type="InterPro" id="IPR020846">
    <property type="entry name" value="MFS_dom"/>
</dbReference>
<evidence type="ECO:0000256" key="9">
    <source>
        <dbReference type="SAM" id="Phobius"/>
    </source>
</evidence>
<dbReference type="AlphaFoldDB" id="A0A7W3LW49"/>
<feature type="transmembrane region" description="Helical" evidence="9">
    <location>
        <begin position="337"/>
        <end position="354"/>
    </location>
</feature>
<evidence type="ECO:0000259" key="10">
    <source>
        <dbReference type="PROSITE" id="PS50850"/>
    </source>
</evidence>
<protein>
    <submittedName>
        <fullName evidence="11">POT family proton-dependent oligopeptide transporter</fullName>
    </submittedName>
</protein>
<dbReference type="NCBIfam" id="TIGR00924">
    <property type="entry name" value="yjdL_sub1_fam"/>
    <property type="match status" value="1"/>
</dbReference>
<dbReference type="PROSITE" id="PS50850">
    <property type="entry name" value="MFS"/>
    <property type="match status" value="1"/>
</dbReference>
<dbReference type="SUPFAM" id="SSF103473">
    <property type="entry name" value="MFS general substrate transporter"/>
    <property type="match status" value="1"/>
</dbReference>
<keyword evidence="3 8" id="KW-0813">Transport</keyword>
<evidence type="ECO:0000313" key="12">
    <source>
        <dbReference type="Proteomes" id="UP000572680"/>
    </source>
</evidence>
<feature type="transmembrane region" description="Helical" evidence="9">
    <location>
        <begin position="182"/>
        <end position="203"/>
    </location>
</feature>
<gene>
    <name evidence="11" type="ORF">HNR61_006996</name>
</gene>
<name>A0A7W3LW49_ACTNM</name>
<feature type="transmembrane region" description="Helical" evidence="9">
    <location>
        <begin position="117"/>
        <end position="136"/>
    </location>
</feature>
<dbReference type="GO" id="GO:0015333">
    <property type="term" value="F:peptide:proton symporter activity"/>
    <property type="evidence" value="ECO:0007669"/>
    <property type="project" value="UniProtKB-ARBA"/>
</dbReference>
<dbReference type="GO" id="GO:0042937">
    <property type="term" value="F:tripeptide transmembrane transporter activity"/>
    <property type="evidence" value="ECO:0007669"/>
    <property type="project" value="UniProtKB-ARBA"/>
</dbReference>
<dbReference type="Gene3D" id="1.20.1250.20">
    <property type="entry name" value="MFS general substrate transporter like domains"/>
    <property type="match status" value="1"/>
</dbReference>
<dbReference type="PANTHER" id="PTHR23517">
    <property type="entry name" value="RESISTANCE PROTEIN MDTM, PUTATIVE-RELATED-RELATED"/>
    <property type="match status" value="1"/>
</dbReference>
<feature type="transmembrane region" description="Helical" evidence="9">
    <location>
        <begin position="394"/>
        <end position="415"/>
    </location>
</feature>
<dbReference type="PROSITE" id="PS01022">
    <property type="entry name" value="PTR2_1"/>
    <property type="match status" value="1"/>
</dbReference>
<dbReference type="GO" id="GO:0035443">
    <property type="term" value="P:tripeptide transmembrane transport"/>
    <property type="evidence" value="ECO:0007669"/>
    <property type="project" value="UniProtKB-ARBA"/>
</dbReference>
<dbReference type="InterPro" id="IPR000109">
    <property type="entry name" value="POT_fam"/>
</dbReference>
<dbReference type="CDD" id="cd17346">
    <property type="entry name" value="MFS_DtpA_like"/>
    <property type="match status" value="1"/>
</dbReference>
<comment type="similarity">
    <text evidence="2 8">Belongs to the major facilitator superfamily. Proton-dependent oligopeptide transporter (POT/PTR) (TC 2.A.17) family.</text>
</comment>
<evidence type="ECO:0000256" key="8">
    <source>
        <dbReference type="RuleBase" id="RU003755"/>
    </source>
</evidence>
<accession>A0A7W3LW49</accession>
<dbReference type="Proteomes" id="UP000572680">
    <property type="component" value="Unassembled WGS sequence"/>
</dbReference>
<dbReference type="EMBL" id="JACJIA010000011">
    <property type="protein sequence ID" value="MBA8955322.1"/>
    <property type="molecule type" value="Genomic_DNA"/>
</dbReference>
<feature type="transmembrane region" description="Helical" evidence="9">
    <location>
        <begin position="366"/>
        <end position="388"/>
    </location>
</feature>
<evidence type="ECO:0000256" key="1">
    <source>
        <dbReference type="ARBA" id="ARBA00004651"/>
    </source>
</evidence>
<dbReference type="RefSeq" id="WP_182847317.1">
    <property type="nucleotide sequence ID" value="NZ_BAAALP010000002.1"/>
</dbReference>
<dbReference type="GO" id="GO:0005886">
    <property type="term" value="C:plasma membrane"/>
    <property type="evidence" value="ECO:0007669"/>
    <property type="project" value="UniProtKB-SubCell"/>
</dbReference>
<sequence>MATPTSAGATSGRTFFGHPWGLATLFFTELWERFSFYGLRAILVLFLIAPPADSGLGMAEGTAKALLGVYMAMVYFVALPGGWVADRILGARRAVLVGGIVIMCGHLSMAVPGGAGFVYLGLMLIILGTGLLKPNISTMVGKLYDGEPDARRDSAFSIFYMGINIGSLAPFLVGYLGQDVNWHVGFGAAAVGMALGLAQYVIGGRHLRGVGDRPGNPLTPAERTRVFRTVGLVLALVAAVLAAFAAMGRLTVDGVTVALTALAIVVPVAYFAFMFRSPEVSGEERVKLRAYVWLFVAAALFWMIFDQAAGPLNIFAQQKVDLTILGWDMPSSWTQNINPILIICFSAVFAWLWVRLGDRVGTPHKFAFALVMCGLSFVVMSIASNAAAGGVRISLLWLIAVYLLQTLGELCLSPVGLSVTTRLAPQAFASQMMGVWFLATAAGDAVGGQVARFQGALGDVAYFLLLGALTVAAGVVMFLFVRALRRLMGEDRAPAADPAGTRA</sequence>
<keyword evidence="5 8" id="KW-0812">Transmembrane</keyword>
<dbReference type="PROSITE" id="PS01023">
    <property type="entry name" value="PTR2_2"/>
    <property type="match status" value="1"/>
</dbReference>
<keyword evidence="4" id="KW-1003">Cell membrane</keyword>
<comment type="subcellular location">
    <subcellularLocation>
        <location evidence="1">Cell membrane</location>
        <topology evidence="1">Multi-pass membrane protein</topology>
    </subcellularLocation>
    <subcellularLocation>
        <location evidence="8">Membrane</location>
        <topology evidence="8">Multi-pass membrane protein</topology>
    </subcellularLocation>
</comment>